<gene>
    <name evidence="13" type="ORF">FNK824_LOCUS12476</name>
    <name evidence="12" type="ORF">RFH988_LOCUS20331</name>
    <name evidence="11" type="ORF">SEV965_LOCUS15505</name>
</gene>
<evidence type="ECO:0000313" key="12">
    <source>
        <dbReference type="EMBL" id="CAF1120653.1"/>
    </source>
</evidence>
<dbReference type="EMBL" id="CAJOBE010001567">
    <property type="protein sequence ID" value="CAF3755157.1"/>
    <property type="molecule type" value="Genomic_DNA"/>
</dbReference>
<dbReference type="Pfam" id="PF12340">
    <property type="entry name" value="DUF3638"/>
    <property type="match status" value="1"/>
</dbReference>
<dbReference type="OrthoDB" id="9991011at2759"/>
<sequence>MALPSLANFIYQLKYTTEVALTRVELWIEFCSESWLNDISLSENTKEAFTKLLNLFEEYQTTALKHYYSKDSSIDPIGYTRFILTSLTVIRLMHQKLCADQRFERLRFHSIEIPHLIELFDYLLLPTRNDMIRARQLYNFFREYSQKQYPDLLGNIELSNAFGIHFANQSETMNESLNQIRAQAERDKQTKIKEVNNEKERYAQLMEEANKLTCECVFGTYLTGRGVRTYVKEKCVRCKTIEKAGNIKVDIYECPIPTRQESALAVIFELQMPIEIRCYREILWQFINRPNPQPDNSKYEWLRVRPHSNKLKSFYTGPYNSKIKLVSSTESLTQSHYSTARPVSSTPVEQYLYENSLQVEISPTNPTTLQNECRILTPQLADPDYKHLQFSIDTTQFVQNQVIAKVTYCPSRIKTTNFVEFGSFRSGHRLQWWNLLSVLECETLSLNEESVALLIVHSIVQNGPMIQNTDEVVDSWCPEAHQPLLEDHFVDELIMRLERCLTGCERNWQNECILIIIIIITIRILNICNNTKINQVTELAMKCRRIGEKWIELISDTIQNSPSTNLDQMNQLRDKVFIISTSCLLTFSVNTDRLHGLLSSNEHVISLLKAVTTIHDNMILNNKQVDRSDFMKSLIRWSNRTLVMMQPTLTEFLQRTAYQSLNEFTAIYCGRFRNVTMTEGKWQKRTTDVYDGWYDGQYGSHTIAIDFLRGSFLFNGNTIMFLPEKITSNSLFRRIFDNHIFEVHSIDSDQQYITKHTYHGDENIVYGFHFNQHISTLIVHETHTKTNEIFELIPHECFERELADIFVSNYSHWLNRRSLEVEFRPIKFNHPSFLKDKPYILNLKNGFMKTNNTEKTEILICQSSIFFQNLFQKYFIRLDDESYVYMLCDNISQITEKISTKISATVSIYLSRLGIAFKYDTQSQRITSREYADFFIDESQWFGTLTGLKRGLLLSSISKTHQKEQHYLSRKLIVPFGRISVEPVSNNNHQTVKIERTPSVPFLYQYFVFTLNDRLRILQSTDSPTGWLYLALLHAVTSHSLQDFYTGMTGMERAFQLLNSAGCWTDQPFDDLSINILHQIAIISPKVSYYPTHLTRMEVIHWNKNGLPYSLQHFGYYLIVRKLIDTSEQLNFIYSNSRSHAAPKIFEDNGNNVRLLRKLYWDYRDSYNPTVRLSEEMEAEILSSNVSQLPAKNLVYNQPSANYHSFSLTTDMYGSGDVNLKNSSELHCFPLNRWLKSDYELKEVWIGLLKLAIAAKDAAAAGNKDPTEELEILLDFLDYIANKRSIKAFYLKMLKTALLESTISWTSIIFPQFTSYKKIQEISCYRQQIEEILSGPERRIQMLFWSTNNSSIQSLTEDQRKQIIEEIELCFQEDRTDTDNLNLVTVSEKQKINTLLASWQLNKKLRLFLKIVETNISLVKLQEFKIRLNITAQQYTVETNENHHKILLKSTILPINAQLLISAQQKYFKSYPNQLIKSITSLKNCNQSKEFPEGLFSLTNNENNSLSGIMNYFKNHLNVSWQQFQTAKEMLIEPDGQDEINKLLNLFRQESTEFWAELIQSITLFNELLYKTGLVLRTIPTTLISVLHQHWLNEERQEQSADEPLSTKRSKIEQPCGLILTKEQCALLGGTIVNWIIEQHIERALHFAYHQRWEDFKMELSNTPHTNWVPDEHLPWLILELEMNITIREIQIKVVRHMMEPPIPTDDKIAKNIVMQMNMGEGKTSVIIPMLALSLSSSSSSLVRIVVLKALLTINYQSLRSKLGGLLNRKIFPFFCRRDMDFDLTQINIIFQRFQQALVKRDVVITAPEYILSFDLLAIDKCRRQELELGKSMLNIQRWLKKYARDVLDESDEILHVKYQLIYTVGGQLQVDGGIERWKTIQSILHSVKQHAASIANLYENDVCYKSSTKASHFPRFRLLSQRPFSKLCENIANDWLNDKDYRQVDKNLILSFILKTDVSFDRLKHQFSTHAIQHFLILRGLLSAEVLYFALKKRYRVNFGVNESSTFRRLMAVPFRAKDVAAENTEFGHPDLAIVLTQLSYYYSGLTASQICQCLDSLNQHEREPELIYEKWISKEDEKTIDSSIRHWKGINLKDGQQKNHHLYPVLRYNMIVIDYFLDHFVYPQEAKQFPHKLVASAWDLSAPSRTKIVTGFSGTNDTQLLLPVHIRQCDLPELQKTDAIVLNNLLQAENENYQSLTINTNSYEILNHIIHSNSMINVIIDVGALFIDGTNRQIAIKWLELSDKSKVDYAIYFEMDSIFVCDRQSQHHAFQTSPASERLDRCIVYLDESHTRGTDFKFPNDFRAAVTLGNGLTKDRFVQACMRMRKLGKNHWLTFWSSHEVDQQIRTLKNVTSGKSQDETIHLIDIIRWVYENTQQTTWDGLHHWSTQSLSYQQKANAFRHVQWMNSEQQFTSNLLKELATNCLEPEVISLERMYGPQKLLQTVEEIYSTRSKQLNLHLNDEIHKAVLKRLKDYGGSKKILASSSDEEQQRELQREVEQQVEEERQHQRPIPVSPQEPKLHDAVKQLCSADGSILDLESLTEVFRRLPFAFNDSTFSRDCQPSSWQKNIWISTEFQKVIKTLGESLDPFLRPPRWIVVYRNQHIIFVSAHEANWLMLQLKTEFYTKQIDQSFTTTLRLLLPRIKHDQSILVNTPTLTIPSSIGSHGISPFVIPNAWLVELFIFNGTLYFETVDEQEAYCQCLGVCPKPRTKTEKDAFESGWILVDGFIPQKQHRRLLQKHRCRFTANPLPFIQKLIENRNGSHAPRTSHVGSIIFDATKILS</sequence>
<evidence type="ECO:0000256" key="6">
    <source>
        <dbReference type="ARBA" id="ARBA00022807"/>
    </source>
</evidence>
<evidence type="ECO:0000256" key="3">
    <source>
        <dbReference type="ARBA" id="ARBA00022670"/>
    </source>
</evidence>
<dbReference type="EC" id="3.4.19.12" evidence="2"/>
<keyword evidence="7" id="KW-0175">Coiled coil</keyword>
<dbReference type="PANTHER" id="PTHR13367">
    <property type="entry name" value="UBIQUITIN THIOESTERASE"/>
    <property type="match status" value="1"/>
</dbReference>
<evidence type="ECO:0000313" key="13">
    <source>
        <dbReference type="EMBL" id="CAF3755157.1"/>
    </source>
</evidence>
<keyword evidence="5" id="KW-0378">Hydrolase</keyword>
<dbReference type="Proteomes" id="UP000663874">
    <property type="component" value="Unassembled WGS sequence"/>
</dbReference>
<feature type="domain" description="DUF3638" evidence="9">
    <location>
        <begin position="1665"/>
        <end position="1895"/>
    </location>
</feature>
<feature type="compositionally biased region" description="Basic and acidic residues" evidence="8">
    <location>
        <begin position="2490"/>
        <end position="2509"/>
    </location>
</feature>
<dbReference type="InterPro" id="IPR022105">
    <property type="entry name" value="DUF3645"/>
</dbReference>
<dbReference type="GO" id="GO:0004843">
    <property type="term" value="F:cysteine-type deubiquitinase activity"/>
    <property type="evidence" value="ECO:0007669"/>
    <property type="project" value="UniProtKB-EC"/>
</dbReference>
<reference evidence="13" key="1">
    <citation type="submission" date="2021-02" db="EMBL/GenBank/DDBJ databases">
        <authorList>
            <person name="Nowell W R."/>
        </authorList>
    </citation>
    <scope>NUCLEOTIDE SEQUENCE</scope>
</reference>
<evidence type="ECO:0000256" key="5">
    <source>
        <dbReference type="ARBA" id="ARBA00022801"/>
    </source>
</evidence>
<dbReference type="PANTHER" id="PTHR13367:SF33">
    <property type="entry name" value="P-LOOP CONTAINING NUCLEOSIDE TRIPHOSPHATE HYDROLASE PROTEIN"/>
    <property type="match status" value="1"/>
</dbReference>
<evidence type="ECO:0000259" key="10">
    <source>
        <dbReference type="Pfam" id="PF12359"/>
    </source>
</evidence>
<evidence type="ECO:0000259" key="9">
    <source>
        <dbReference type="Pfam" id="PF12340"/>
    </source>
</evidence>
<dbReference type="SUPFAM" id="SSF52540">
    <property type="entry name" value="P-loop containing nucleoside triphosphate hydrolases"/>
    <property type="match status" value="1"/>
</dbReference>
<keyword evidence="3" id="KW-0645">Protease</keyword>
<dbReference type="EMBL" id="CAJNOO010001241">
    <property type="protein sequence ID" value="CAF1120653.1"/>
    <property type="molecule type" value="Genomic_DNA"/>
</dbReference>
<dbReference type="Proteomes" id="UP000663889">
    <property type="component" value="Unassembled WGS sequence"/>
</dbReference>
<evidence type="ECO:0000313" key="11">
    <source>
        <dbReference type="EMBL" id="CAF1093820.1"/>
    </source>
</evidence>
<keyword evidence="6" id="KW-0788">Thiol protease</keyword>
<dbReference type="Pfam" id="PF12359">
    <property type="entry name" value="DUF3645"/>
    <property type="match status" value="1"/>
</dbReference>
<evidence type="ECO:0000256" key="4">
    <source>
        <dbReference type="ARBA" id="ARBA00022786"/>
    </source>
</evidence>
<keyword evidence="4" id="KW-0833">Ubl conjugation pathway</keyword>
<feature type="region of interest" description="Disordered" evidence="8">
    <location>
        <begin position="2482"/>
        <end position="2518"/>
    </location>
</feature>
<accession>A0A818YJU1</accession>
<feature type="domain" description="DUF3645" evidence="10">
    <location>
        <begin position="2009"/>
        <end position="2038"/>
    </location>
</feature>
<proteinExistence type="predicted"/>
<dbReference type="InterPro" id="IPR027417">
    <property type="entry name" value="P-loop_NTPase"/>
</dbReference>
<dbReference type="InterPro" id="IPR051346">
    <property type="entry name" value="OTU_Deubiquitinase"/>
</dbReference>
<dbReference type="GO" id="GO:0006508">
    <property type="term" value="P:proteolysis"/>
    <property type="evidence" value="ECO:0007669"/>
    <property type="project" value="UniProtKB-KW"/>
</dbReference>
<dbReference type="InterPro" id="IPR022099">
    <property type="entry name" value="DUF3638"/>
</dbReference>
<dbReference type="Proteomes" id="UP000663882">
    <property type="component" value="Unassembled WGS sequence"/>
</dbReference>
<evidence type="ECO:0000256" key="2">
    <source>
        <dbReference type="ARBA" id="ARBA00012759"/>
    </source>
</evidence>
<protein>
    <recommendedName>
        <fullName evidence="2">ubiquitinyl hydrolase 1</fullName>
        <ecNumber evidence="2">3.4.19.12</ecNumber>
    </recommendedName>
</protein>
<feature type="coiled-coil region" evidence="7">
    <location>
        <begin position="167"/>
        <end position="215"/>
    </location>
</feature>
<evidence type="ECO:0000256" key="7">
    <source>
        <dbReference type="SAM" id="Coils"/>
    </source>
</evidence>
<name>A0A818YJU1_9BILA</name>
<evidence type="ECO:0000256" key="8">
    <source>
        <dbReference type="SAM" id="MobiDB-lite"/>
    </source>
</evidence>
<evidence type="ECO:0000313" key="14">
    <source>
        <dbReference type="Proteomes" id="UP000663874"/>
    </source>
</evidence>
<comment type="catalytic activity">
    <reaction evidence="1">
        <text>Thiol-dependent hydrolysis of ester, thioester, amide, peptide and isopeptide bonds formed by the C-terminal Gly of ubiquitin (a 76-residue protein attached to proteins as an intracellular targeting signal).</text>
        <dbReference type="EC" id="3.4.19.12"/>
    </reaction>
</comment>
<evidence type="ECO:0000256" key="1">
    <source>
        <dbReference type="ARBA" id="ARBA00000707"/>
    </source>
</evidence>
<comment type="caution">
    <text evidence="13">The sequence shown here is derived from an EMBL/GenBank/DDBJ whole genome shotgun (WGS) entry which is preliminary data.</text>
</comment>
<organism evidence="13 14">
    <name type="scientific">Rotaria sordida</name>
    <dbReference type="NCBI Taxonomy" id="392033"/>
    <lineage>
        <taxon>Eukaryota</taxon>
        <taxon>Metazoa</taxon>
        <taxon>Spiralia</taxon>
        <taxon>Gnathifera</taxon>
        <taxon>Rotifera</taxon>
        <taxon>Eurotatoria</taxon>
        <taxon>Bdelloidea</taxon>
        <taxon>Philodinida</taxon>
        <taxon>Philodinidae</taxon>
        <taxon>Rotaria</taxon>
    </lineage>
</organism>
<dbReference type="EMBL" id="CAJNOU010000813">
    <property type="protein sequence ID" value="CAF1093820.1"/>
    <property type="molecule type" value="Genomic_DNA"/>
</dbReference>